<feature type="signal peptide" evidence="2">
    <location>
        <begin position="1"/>
        <end position="24"/>
    </location>
</feature>
<dbReference type="OrthoDB" id="3824278at2"/>
<evidence type="ECO:0000313" key="3">
    <source>
        <dbReference type="EMBL" id="OEV15967.1"/>
    </source>
</evidence>
<sequence>MAASGTALAGLAAFGLFCVGCATGGTGTRDEGPAGSQPVAQVSPRSTPSGTAPAVRRVDVVRLLKADPKVGKEVRDVLEPCAGEAYPVDTSYGSMTGGRSADVLVNVMSCADAVGIGTYVYRAREDGSYENVFMVEVPAVYGTIDRGDLVVTTQVYRAEDPVTNPSGSEVVTYRWTDERFTEHDRVHNDFSPPVDETDGDLPLQSEPGERPEPSGN</sequence>
<evidence type="ECO:0000313" key="4">
    <source>
        <dbReference type="Proteomes" id="UP000175971"/>
    </source>
</evidence>
<comment type="caution">
    <text evidence="3">The sequence shown here is derived from an EMBL/GenBank/DDBJ whole genome shotgun (WGS) entry which is preliminary data.</text>
</comment>
<protein>
    <recommendedName>
        <fullName evidence="5">Lipoprotein CseA</fullName>
    </recommendedName>
</protein>
<feature type="chain" id="PRO_5038879514" description="Lipoprotein CseA" evidence="2">
    <location>
        <begin position="25"/>
        <end position="216"/>
    </location>
</feature>
<dbReference type="AlphaFoldDB" id="A0A1E7LID7"/>
<feature type="compositionally biased region" description="Polar residues" evidence="1">
    <location>
        <begin position="38"/>
        <end position="50"/>
    </location>
</feature>
<accession>A0A1E7LID7</accession>
<keyword evidence="2" id="KW-0732">Signal</keyword>
<keyword evidence="4" id="KW-1185">Reference proteome</keyword>
<feature type="region of interest" description="Disordered" evidence="1">
    <location>
        <begin position="28"/>
        <end position="52"/>
    </location>
</feature>
<dbReference type="PATRIC" id="fig|518642.7.peg.7592"/>
<proteinExistence type="predicted"/>
<evidence type="ECO:0008006" key="5">
    <source>
        <dbReference type="Google" id="ProtNLM"/>
    </source>
</evidence>
<dbReference type="EMBL" id="LJGZ01000106">
    <property type="protein sequence ID" value="OEV15967.1"/>
    <property type="molecule type" value="Genomic_DNA"/>
</dbReference>
<gene>
    <name evidence="3" type="ORF">AN221_36995</name>
</gene>
<feature type="compositionally biased region" description="Basic and acidic residues" evidence="1">
    <location>
        <begin position="207"/>
        <end position="216"/>
    </location>
</feature>
<name>A0A1E7LID7_9ACTN</name>
<evidence type="ECO:0000256" key="1">
    <source>
        <dbReference type="SAM" id="MobiDB-lite"/>
    </source>
</evidence>
<dbReference type="RefSeq" id="WP_070204510.1">
    <property type="nucleotide sequence ID" value="NZ_LJGZ01000106.1"/>
</dbReference>
<organism evidence="3 4">
    <name type="scientific">Streptomyces nanshensis</name>
    <dbReference type="NCBI Taxonomy" id="518642"/>
    <lineage>
        <taxon>Bacteria</taxon>
        <taxon>Bacillati</taxon>
        <taxon>Actinomycetota</taxon>
        <taxon>Actinomycetes</taxon>
        <taxon>Kitasatosporales</taxon>
        <taxon>Streptomycetaceae</taxon>
        <taxon>Streptomyces</taxon>
    </lineage>
</organism>
<evidence type="ECO:0000256" key="2">
    <source>
        <dbReference type="SAM" id="SignalP"/>
    </source>
</evidence>
<feature type="region of interest" description="Disordered" evidence="1">
    <location>
        <begin position="182"/>
        <end position="216"/>
    </location>
</feature>
<dbReference type="Proteomes" id="UP000175971">
    <property type="component" value="Unassembled WGS sequence"/>
</dbReference>
<reference evidence="3 4" key="1">
    <citation type="journal article" date="2016" name="Front. Microbiol.">
        <title>Comparative Genomics Analysis of Streptomyces Species Reveals Their Adaptation to the Marine Environment and Their Diversity at the Genomic Level.</title>
        <authorList>
            <person name="Tian X."/>
            <person name="Zhang Z."/>
            <person name="Yang T."/>
            <person name="Chen M."/>
            <person name="Li J."/>
            <person name="Chen F."/>
            <person name="Yang J."/>
            <person name="Li W."/>
            <person name="Zhang B."/>
            <person name="Zhang Z."/>
            <person name="Wu J."/>
            <person name="Zhang C."/>
            <person name="Long L."/>
            <person name="Xiao J."/>
        </authorList>
    </citation>
    <scope>NUCLEOTIDE SEQUENCE [LARGE SCALE GENOMIC DNA]</scope>
    <source>
        <strain evidence="3 4">SCSIO M10372</strain>
    </source>
</reference>